<name>A0A0G4GN88_VITBC</name>
<organism evidence="3 4">
    <name type="scientific">Vitrella brassicaformis (strain CCMP3155)</name>
    <dbReference type="NCBI Taxonomy" id="1169540"/>
    <lineage>
        <taxon>Eukaryota</taxon>
        <taxon>Sar</taxon>
        <taxon>Alveolata</taxon>
        <taxon>Colpodellida</taxon>
        <taxon>Vitrellaceae</taxon>
        <taxon>Vitrella</taxon>
    </lineage>
</organism>
<dbReference type="CDD" id="cd14498">
    <property type="entry name" value="DSP"/>
    <property type="match status" value="1"/>
</dbReference>
<feature type="region of interest" description="Disordered" evidence="1">
    <location>
        <begin position="350"/>
        <end position="408"/>
    </location>
</feature>
<dbReference type="CDD" id="cd09212">
    <property type="entry name" value="PUB"/>
    <property type="match status" value="1"/>
</dbReference>
<dbReference type="InterPro" id="IPR029021">
    <property type="entry name" value="Prot-tyrosine_phosphatase-like"/>
</dbReference>
<protein>
    <recommendedName>
        <fullName evidence="2">Rhodanese domain-containing protein</fullName>
    </recommendedName>
</protein>
<proteinExistence type="predicted"/>
<dbReference type="InterPro" id="IPR036339">
    <property type="entry name" value="PUB-like_dom_sf"/>
</dbReference>
<dbReference type="SUPFAM" id="SSF52821">
    <property type="entry name" value="Rhodanese/Cell cycle control phosphatase"/>
    <property type="match status" value="1"/>
</dbReference>
<gene>
    <name evidence="3" type="ORF">Vbra_22820</name>
</gene>
<dbReference type="Gene3D" id="3.90.190.10">
    <property type="entry name" value="Protein tyrosine phosphatase superfamily"/>
    <property type="match status" value="1"/>
</dbReference>
<dbReference type="SUPFAM" id="SSF52799">
    <property type="entry name" value="(Phosphotyrosine protein) phosphatases II"/>
    <property type="match status" value="1"/>
</dbReference>
<dbReference type="PhylomeDB" id="A0A0G4GN88"/>
<feature type="region of interest" description="Disordered" evidence="1">
    <location>
        <begin position="1"/>
        <end position="34"/>
    </location>
</feature>
<dbReference type="SUPFAM" id="SSF143503">
    <property type="entry name" value="PUG domain-like"/>
    <property type="match status" value="1"/>
</dbReference>
<keyword evidence="4" id="KW-1185">Reference proteome</keyword>
<dbReference type="PROSITE" id="PS50206">
    <property type="entry name" value="RHODANESE_3"/>
    <property type="match status" value="1"/>
</dbReference>
<dbReference type="SMART" id="SM00580">
    <property type="entry name" value="PUG"/>
    <property type="match status" value="1"/>
</dbReference>
<evidence type="ECO:0000313" key="4">
    <source>
        <dbReference type="Proteomes" id="UP000041254"/>
    </source>
</evidence>
<feature type="domain" description="Rhodanese" evidence="2">
    <location>
        <begin position="52"/>
        <end position="154"/>
    </location>
</feature>
<dbReference type="Pfam" id="PF09409">
    <property type="entry name" value="PUB"/>
    <property type="match status" value="1"/>
</dbReference>
<feature type="compositionally biased region" description="Pro residues" evidence="1">
    <location>
        <begin position="356"/>
        <end position="374"/>
    </location>
</feature>
<dbReference type="VEuPathDB" id="CryptoDB:Vbra_22820"/>
<feature type="compositionally biased region" description="Basic and acidic residues" evidence="1">
    <location>
        <begin position="23"/>
        <end position="34"/>
    </location>
</feature>
<evidence type="ECO:0000256" key="1">
    <source>
        <dbReference type="SAM" id="MobiDB-lite"/>
    </source>
</evidence>
<dbReference type="Gene3D" id="1.20.58.2190">
    <property type="match status" value="1"/>
</dbReference>
<sequence length="519" mass="56665">MGCGSSTESSDGHHQRQASLLGGEKEEKGVGSREKHQLISPSLAYCLLQDVPTHSVIFFDARDSDAYERHHIREAVHPWAHKGADEAKFREWLRNVTRLRTVVIYSDASDTASQGSGSSSGVGGLLDWLSSSQARPKEVLIVKGGLQAFSRRFGFCVVRGSKGRGRRKQPSVPLPTPSEIIAPKRSGRGFALYVCGEGVLKNSPQSVRLLRVRTVVNLTQRPCPLDRKPRVVHLSCYDKAELPYDEAARVVRSSQQRNRAVLVYDHSGDVHSAAVVVWFMVEQGTSVSAAMAHVKRKRGSVQFDSYVTSTLTRLEEAVKQGGHGLATRPKMVAPQLQRDAQAQLTQGTVTPAPETAQPPPGSSLQLPPPPPPPSHTQDSTPRAATQAVTRPNGTPPLNHQSSLGTDMSSGAAGLYSKVDDMILRLKSSLPPDEYQECIRTVSRLFTNVLAHATDDKYRSVRMANERFMAAVGRHPTAIELLVLGGFVRNAAAETYQLPQAALLQKLRDINSRLLLHTQG</sequence>
<reference evidence="3 4" key="1">
    <citation type="submission" date="2014-11" db="EMBL/GenBank/DDBJ databases">
        <authorList>
            <person name="Zhu J."/>
            <person name="Qi W."/>
            <person name="Song R."/>
        </authorList>
    </citation>
    <scope>NUCLEOTIDE SEQUENCE [LARGE SCALE GENOMIC DNA]</scope>
</reference>
<dbReference type="InterPro" id="IPR036873">
    <property type="entry name" value="Rhodanese-like_dom_sf"/>
</dbReference>
<dbReference type="Gene3D" id="3.40.250.10">
    <property type="entry name" value="Rhodanese-like domain"/>
    <property type="match status" value="1"/>
</dbReference>
<evidence type="ECO:0000313" key="3">
    <source>
        <dbReference type="EMBL" id="CEM31657.1"/>
    </source>
</evidence>
<dbReference type="Pfam" id="PF00581">
    <property type="entry name" value="Rhodanese"/>
    <property type="match status" value="1"/>
</dbReference>
<dbReference type="InterPro" id="IPR018997">
    <property type="entry name" value="PUB_domain"/>
</dbReference>
<dbReference type="InterPro" id="IPR001763">
    <property type="entry name" value="Rhodanese-like_dom"/>
</dbReference>
<dbReference type="InParanoid" id="A0A0G4GN88"/>
<accession>A0A0G4GN88</accession>
<evidence type="ECO:0000259" key="2">
    <source>
        <dbReference type="PROSITE" id="PS50206"/>
    </source>
</evidence>
<dbReference type="AlphaFoldDB" id="A0A0G4GN88"/>
<feature type="compositionally biased region" description="Polar residues" evidence="1">
    <location>
        <begin position="375"/>
        <end position="408"/>
    </location>
</feature>
<dbReference type="EMBL" id="CDMY01000733">
    <property type="protein sequence ID" value="CEM31657.1"/>
    <property type="molecule type" value="Genomic_DNA"/>
</dbReference>
<dbReference type="Proteomes" id="UP000041254">
    <property type="component" value="Unassembled WGS sequence"/>
</dbReference>
<dbReference type="STRING" id="1169540.A0A0G4GN88"/>